<protein>
    <submittedName>
        <fullName evidence="11">E3 ubiquitin-protein ligase TRIM21-like</fullName>
    </submittedName>
</protein>
<feature type="coiled-coil region" evidence="7">
    <location>
        <begin position="188"/>
        <end position="215"/>
    </location>
</feature>
<dbReference type="Gene3D" id="3.30.160.60">
    <property type="entry name" value="Classic Zinc Finger"/>
    <property type="match status" value="1"/>
</dbReference>
<dbReference type="PANTHER" id="PTHR25465">
    <property type="entry name" value="B-BOX DOMAIN CONTAINING"/>
    <property type="match status" value="1"/>
</dbReference>
<keyword evidence="7" id="KW-0175">Coiled coil</keyword>
<dbReference type="Proteomes" id="UP000261660">
    <property type="component" value="Unplaced"/>
</dbReference>
<dbReference type="PROSITE" id="PS00518">
    <property type="entry name" value="ZF_RING_1"/>
    <property type="match status" value="1"/>
</dbReference>
<dbReference type="SUPFAM" id="SSF57850">
    <property type="entry name" value="RING/U-box"/>
    <property type="match status" value="1"/>
</dbReference>
<evidence type="ECO:0000259" key="10">
    <source>
        <dbReference type="PROSITE" id="PS50188"/>
    </source>
</evidence>
<dbReference type="InterPro" id="IPR003879">
    <property type="entry name" value="Butyrophylin_SPRY"/>
</dbReference>
<dbReference type="Gene3D" id="4.10.830.40">
    <property type="match status" value="1"/>
</dbReference>
<feature type="coiled-coil region" evidence="7">
    <location>
        <begin position="267"/>
        <end position="294"/>
    </location>
</feature>
<evidence type="ECO:0000313" key="12">
    <source>
        <dbReference type="Proteomes" id="UP000261660"/>
    </source>
</evidence>
<dbReference type="GeneTree" id="ENSGT01040000240385"/>
<dbReference type="SMART" id="SM00336">
    <property type="entry name" value="BBOX"/>
    <property type="match status" value="1"/>
</dbReference>
<organism evidence="11 12">
    <name type="scientific">Labrus bergylta</name>
    <name type="common">ballan wrasse</name>
    <dbReference type="NCBI Taxonomy" id="56723"/>
    <lineage>
        <taxon>Eukaryota</taxon>
        <taxon>Metazoa</taxon>
        <taxon>Chordata</taxon>
        <taxon>Craniata</taxon>
        <taxon>Vertebrata</taxon>
        <taxon>Euteleostomi</taxon>
        <taxon>Actinopterygii</taxon>
        <taxon>Neopterygii</taxon>
        <taxon>Teleostei</taxon>
        <taxon>Neoteleostei</taxon>
        <taxon>Acanthomorphata</taxon>
        <taxon>Eupercaria</taxon>
        <taxon>Labriformes</taxon>
        <taxon>Labridae</taxon>
        <taxon>Labrus</taxon>
    </lineage>
</organism>
<dbReference type="PROSITE" id="PS50089">
    <property type="entry name" value="ZF_RING_2"/>
    <property type="match status" value="1"/>
</dbReference>
<dbReference type="InterPro" id="IPR017907">
    <property type="entry name" value="Znf_RING_CS"/>
</dbReference>
<evidence type="ECO:0000259" key="8">
    <source>
        <dbReference type="PROSITE" id="PS50089"/>
    </source>
</evidence>
<evidence type="ECO:0000259" key="9">
    <source>
        <dbReference type="PROSITE" id="PS50119"/>
    </source>
</evidence>
<dbReference type="CDD" id="cd13733">
    <property type="entry name" value="SPRY_PRY_C-I_1"/>
    <property type="match status" value="1"/>
</dbReference>
<dbReference type="PANTHER" id="PTHR25465:SF32">
    <property type="entry name" value="BLOODTHIRSTY-RELATED GENE FAMILY, MEMBER 16 ISOFORM X1-RELATED"/>
    <property type="match status" value="1"/>
</dbReference>
<proteinExistence type="predicted"/>
<dbReference type="Gene3D" id="2.60.120.920">
    <property type="match status" value="1"/>
</dbReference>
<keyword evidence="4" id="KW-0862">Zinc</keyword>
<reference evidence="11" key="1">
    <citation type="submission" date="2025-08" db="UniProtKB">
        <authorList>
            <consortium name="Ensembl"/>
        </authorList>
    </citation>
    <scope>IDENTIFICATION</scope>
</reference>
<keyword evidence="2" id="KW-0479">Metal-binding</keyword>
<dbReference type="InterPro" id="IPR001870">
    <property type="entry name" value="B30.2/SPRY"/>
</dbReference>
<dbReference type="GO" id="GO:0045087">
    <property type="term" value="P:innate immune response"/>
    <property type="evidence" value="ECO:0007669"/>
    <property type="project" value="UniProtKB-KW"/>
</dbReference>
<dbReference type="InterPro" id="IPR043136">
    <property type="entry name" value="B30.2/SPRY_sf"/>
</dbReference>
<dbReference type="SMART" id="SM00589">
    <property type="entry name" value="PRY"/>
    <property type="match status" value="1"/>
</dbReference>
<dbReference type="SMART" id="SM00449">
    <property type="entry name" value="SPRY"/>
    <property type="match status" value="1"/>
</dbReference>
<reference evidence="11" key="2">
    <citation type="submission" date="2025-09" db="UniProtKB">
        <authorList>
            <consortium name="Ensembl"/>
        </authorList>
    </citation>
    <scope>IDENTIFICATION</scope>
</reference>
<evidence type="ECO:0000256" key="2">
    <source>
        <dbReference type="ARBA" id="ARBA00022723"/>
    </source>
</evidence>
<dbReference type="STRING" id="56723.ENSLBEP00000012331"/>
<dbReference type="SMART" id="SM00184">
    <property type="entry name" value="RING"/>
    <property type="match status" value="1"/>
</dbReference>
<dbReference type="InterPro" id="IPR051051">
    <property type="entry name" value="E3_ubiq-ligase_TRIM/RNF"/>
</dbReference>
<evidence type="ECO:0000256" key="5">
    <source>
        <dbReference type="ARBA" id="ARBA00022859"/>
    </source>
</evidence>
<dbReference type="GO" id="GO:0005737">
    <property type="term" value="C:cytoplasm"/>
    <property type="evidence" value="ECO:0007669"/>
    <property type="project" value="UniProtKB-ARBA"/>
</dbReference>
<dbReference type="Pfam" id="PF13765">
    <property type="entry name" value="PRY"/>
    <property type="match status" value="1"/>
</dbReference>
<keyword evidence="12" id="KW-1185">Reference proteome</keyword>
<evidence type="ECO:0000313" key="11">
    <source>
        <dbReference type="Ensembl" id="ENSLBEP00000012331.1"/>
    </source>
</evidence>
<name>A0A3Q3EXY5_9LABR</name>
<evidence type="ECO:0000256" key="7">
    <source>
        <dbReference type="SAM" id="Coils"/>
    </source>
</evidence>
<dbReference type="SUPFAM" id="SSF49899">
    <property type="entry name" value="Concanavalin A-like lectins/glucanases"/>
    <property type="match status" value="1"/>
</dbReference>
<evidence type="ECO:0000256" key="1">
    <source>
        <dbReference type="ARBA" id="ARBA00022588"/>
    </source>
</evidence>
<dbReference type="InterPro" id="IPR058030">
    <property type="entry name" value="TRIM8/14/16/25/29/45/65_CC"/>
</dbReference>
<keyword evidence="3 6" id="KW-0863">Zinc-finger</keyword>
<feature type="domain" description="B30.2/SPRY" evidence="10">
    <location>
        <begin position="345"/>
        <end position="540"/>
    </location>
</feature>
<keyword evidence="1" id="KW-0399">Innate immunity</keyword>
<evidence type="ECO:0000256" key="3">
    <source>
        <dbReference type="ARBA" id="ARBA00022771"/>
    </source>
</evidence>
<dbReference type="InterPro" id="IPR003877">
    <property type="entry name" value="SPRY_dom"/>
</dbReference>
<dbReference type="PRINTS" id="PR01407">
    <property type="entry name" value="BUTYPHLNCDUF"/>
</dbReference>
<dbReference type="AlphaFoldDB" id="A0A3Q3EXY5"/>
<sequence>MACASSLIVEDNFLCSICLDVFNQPVAIPCGHTFCRGCITLHWDTNKPLFLCPLCNKEYSKIPDLCVNTVLANAAEKVKKTIQERPHDTPEKAGSGHVLCGMCTGGKLKATKSCLTCFMSYCDAHLEPHQRVLPLRKHKLINPVEDLVSRICKEHGEPLELFCKVDSMFLCRVCVDSDHKSHKTVSVEEEAEMRKDELGKEKKDMDQMIQTHQQKLLEIQHSVEASGNNAEKTLAYSKHVMTALVDYIRRSQVELSEVIQTKKKKTEEDEKGFIKELEEEMMQIKQKQSELDQVTGINDSFKFLQSFLSLTITPPQVKDWSEVTLNSDQFTVQEILMKLETTVTREIRLLCDPDLKKMQFHAVNLTLDPDTANPSLIVSEDGKEVKCGDRKRNVPDKPERFDHVLNVLAKESFNSGKFYFEVQVRGKTQWDLGVTNQSINRKGDMRLSPKSGYWTIWLRKGNEFTANAGPAINLHVREIPQKVGVFVDYEEGQVSFYDVDARARIFSFTGCNFTERLFPYFGPCGNDGGKNSAPLIISPVCNNI</sequence>
<dbReference type="InterPro" id="IPR013083">
    <property type="entry name" value="Znf_RING/FYVE/PHD"/>
</dbReference>
<dbReference type="OrthoDB" id="6270329at2759"/>
<dbReference type="InterPro" id="IPR027370">
    <property type="entry name" value="Znf-RING_euk"/>
</dbReference>
<dbReference type="Ensembl" id="ENSLBET00000012967.1">
    <property type="protein sequence ID" value="ENSLBEP00000012331.1"/>
    <property type="gene ID" value="ENSLBEG00000009488.1"/>
</dbReference>
<dbReference type="PROSITE" id="PS50119">
    <property type="entry name" value="ZF_BBOX"/>
    <property type="match status" value="1"/>
</dbReference>
<evidence type="ECO:0000256" key="6">
    <source>
        <dbReference type="PROSITE-ProRule" id="PRU00024"/>
    </source>
</evidence>
<dbReference type="FunFam" id="2.60.120.920:FF:000004">
    <property type="entry name" value="Butyrophilin subfamily 1 member A1"/>
    <property type="match status" value="1"/>
</dbReference>
<dbReference type="SUPFAM" id="SSF57845">
    <property type="entry name" value="B-box zinc-binding domain"/>
    <property type="match status" value="1"/>
</dbReference>
<dbReference type="Gene3D" id="3.30.40.10">
    <property type="entry name" value="Zinc/RING finger domain, C3HC4 (zinc finger)"/>
    <property type="match status" value="1"/>
</dbReference>
<feature type="domain" description="B box-type" evidence="9">
    <location>
        <begin position="147"/>
        <end position="187"/>
    </location>
</feature>
<dbReference type="InParanoid" id="A0A3Q3EXY5"/>
<dbReference type="CDD" id="cd19769">
    <property type="entry name" value="Bbox2_TRIM16-like"/>
    <property type="match status" value="1"/>
</dbReference>
<keyword evidence="5" id="KW-0391">Immunity</keyword>
<dbReference type="PROSITE" id="PS50188">
    <property type="entry name" value="B302_SPRY"/>
    <property type="match status" value="1"/>
</dbReference>
<dbReference type="GO" id="GO:0008270">
    <property type="term" value="F:zinc ion binding"/>
    <property type="evidence" value="ECO:0007669"/>
    <property type="project" value="UniProtKB-KW"/>
</dbReference>
<dbReference type="InterPro" id="IPR013320">
    <property type="entry name" value="ConA-like_dom_sf"/>
</dbReference>
<dbReference type="Pfam" id="PF00622">
    <property type="entry name" value="SPRY"/>
    <property type="match status" value="1"/>
</dbReference>
<accession>A0A3Q3EXY5</accession>
<dbReference type="Pfam" id="PF25600">
    <property type="entry name" value="TRIM_CC"/>
    <property type="match status" value="1"/>
</dbReference>
<dbReference type="InterPro" id="IPR000315">
    <property type="entry name" value="Znf_B-box"/>
</dbReference>
<dbReference type="InterPro" id="IPR001841">
    <property type="entry name" value="Znf_RING"/>
</dbReference>
<dbReference type="InterPro" id="IPR006574">
    <property type="entry name" value="PRY"/>
</dbReference>
<evidence type="ECO:0000256" key="4">
    <source>
        <dbReference type="ARBA" id="ARBA00022833"/>
    </source>
</evidence>
<feature type="domain" description="RING-type" evidence="8">
    <location>
        <begin position="15"/>
        <end position="56"/>
    </location>
</feature>
<dbReference type="Pfam" id="PF00643">
    <property type="entry name" value="zf-B_box"/>
    <property type="match status" value="1"/>
</dbReference>
<dbReference type="Pfam" id="PF13445">
    <property type="entry name" value="zf-RING_UBOX"/>
    <property type="match status" value="1"/>
</dbReference>